<organism evidence="2 3">
    <name type="scientific">Botryobasidium botryosum (strain FD-172 SS1)</name>
    <dbReference type="NCBI Taxonomy" id="930990"/>
    <lineage>
        <taxon>Eukaryota</taxon>
        <taxon>Fungi</taxon>
        <taxon>Dikarya</taxon>
        <taxon>Basidiomycota</taxon>
        <taxon>Agaricomycotina</taxon>
        <taxon>Agaricomycetes</taxon>
        <taxon>Cantharellales</taxon>
        <taxon>Botryobasidiaceae</taxon>
        <taxon>Botryobasidium</taxon>
    </lineage>
</organism>
<evidence type="ECO:0000313" key="2">
    <source>
        <dbReference type="EMBL" id="KDQ17683.1"/>
    </source>
</evidence>
<name>A0A067MPK4_BOTB1</name>
<dbReference type="InParanoid" id="A0A067MPK4"/>
<evidence type="ECO:0000313" key="3">
    <source>
        <dbReference type="Proteomes" id="UP000027195"/>
    </source>
</evidence>
<evidence type="ECO:0000256" key="1">
    <source>
        <dbReference type="SAM" id="MobiDB-lite"/>
    </source>
</evidence>
<feature type="region of interest" description="Disordered" evidence="1">
    <location>
        <begin position="64"/>
        <end position="85"/>
    </location>
</feature>
<protein>
    <submittedName>
        <fullName evidence="2">Uncharacterized protein</fullName>
    </submittedName>
</protein>
<dbReference type="EMBL" id="KL198023">
    <property type="protein sequence ID" value="KDQ17683.1"/>
    <property type="molecule type" value="Genomic_DNA"/>
</dbReference>
<dbReference type="AlphaFoldDB" id="A0A067MPK4"/>
<proteinExistence type="predicted"/>
<reference evidence="3" key="1">
    <citation type="journal article" date="2014" name="Proc. Natl. Acad. Sci. U.S.A.">
        <title>Extensive sampling of basidiomycete genomes demonstrates inadequacy of the white-rot/brown-rot paradigm for wood decay fungi.</title>
        <authorList>
            <person name="Riley R."/>
            <person name="Salamov A.A."/>
            <person name="Brown D.W."/>
            <person name="Nagy L.G."/>
            <person name="Floudas D."/>
            <person name="Held B.W."/>
            <person name="Levasseur A."/>
            <person name="Lombard V."/>
            <person name="Morin E."/>
            <person name="Otillar R."/>
            <person name="Lindquist E.A."/>
            <person name="Sun H."/>
            <person name="LaButti K.M."/>
            <person name="Schmutz J."/>
            <person name="Jabbour D."/>
            <person name="Luo H."/>
            <person name="Baker S.E."/>
            <person name="Pisabarro A.G."/>
            <person name="Walton J.D."/>
            <person name="Blanchette R.A."/>
            <person name="Henrissat B."/>
            <person name="Martin F."/>
            <person name="Cullen D."/>
            <person name="Hibbett D.S."/>
            <person name="Grigoriev I.V."/>
        </authorList>
    </citation>
    <scope>NUCLEOTIDE SEQUENCE [LARGE SCALE GENOMIC DNA]</scope>
    <source>
        <strain evidence="3">FD-172 SS1</strain>
    </source>
</reference>
<accession>A0A067MPK4</accession>
<dbReference type="Proteomes" id="UP000027195">
    <property type="component" value="Unassembled WGS sequence"/>
</dbReference>
<sequence length="218" mass="24536">MAIAKGEKVGLYDESRKERTSQYVEIAPATSSRAIAQRTLTPRLPSTTRTSVRVGNERIRYTIGPPTFPRSVARPAPGGQWDDPERGCPASAWHRGEVAPTKITRESKAIDMYYAAEMEAEKFGIIRGRIGFSERMGMGYQNLHRIAREIQVLAKEIEEVSPMHSLEGKGTAASEKSKKSAWVTGLIRMDDDETRARDIGIQTNSPRERFRNRRCNQQ</sequence>
<dbReference type="HOGENOM" id="CLU_1266685_0_0_1"/>
<feature type="region of interest" description="Disordered" evidence="1">
    <location>
        <begin position="193"/>
        <end position="218"/>
    </location>
</feature>
<gene>
    <name evidence="2" type="ORF">BOTBODRAFT_144005</name>
</gene>
<keyword evidence="3" id="KW-1185">Reference proteome</keyword>